<dbReference type="GO" id="GO:0050661">
    <property type="term" value="F:NADP binding"/>
    <property type="evidence" value="ECO:0007669"/>
    <property type="project" value="InterPro"/>
</dbReference>
<dbReference type="Gene3D" id="3.50.50.60">
    <property type="entry name" value="FAD/NAD(P)-binding domain"/>
    <property type="match status" value="2"/>
</dbReference>
<dbReference type="PANTHER" id="PTHR42877:SF4">
    <property type="entry name" value="FAD_NAD(P)-BINDING DOMAIN-CONTAINING PROTEIN-RELATED"/>
    <property type="match status" value="1"/>
</dbReference>
<comment type="similarity">
    <text evidence="1">Belongs to the FAD-binding monooxygenase family.</text>
</comment>
<protein>
    <submittedName>
        <fullName evidence="5">Putative flavin-containing monooxygenase</fullName>
    </submittedName>
</protein>
<evidence type="ECO:0000313" key="6">
    <source>
        <dbReference type="Proteomes" id="UP000006023"/>
    </source>
</evidence>
<dbReference type="STRING" id="1075090.GOAMR_48_00640"/>
<dbReference type="PRINTS" id="PR00411">
    <property type="entry name" value="PNDRDTASEI"/>
</dbReference>
<evidence type="ECO:0000313" key="5">
    <source>
        <dbReference type="EMBL" id="GAB06153.1"/>
    </source>
</evidence>
<dbReference type="EMBL" id="BAED01000048">
    <property type="protein sequence ID" value="GAB06153.1"/>
    <property type="molecule type" value="Genomic_DNA"/>
</dbReference>
<keyword evidence="6" id="KW-1185">Reference proteome</keyword>
<dbReference type="AlphaFoldDB" id="G7GRC8"/>
<evidence type="ECO:0000256" key="3">
    <source>
        <dbReference type="ARBA" id="ARBA00022827"/>
    </source>
</evidence>
<dbReference type="InterPro" id="IPR051209">
    <property type="entry name" value="FAD-bind_Monooxygenase_sf"/>
</dbReference>
<accession>G7GRC8</accession>
<dbReference type="PANTHER" id="PTHR42877">
    <property type="entry name" value="L-ORNITHINE N(5)-MONOOXYGENASE-RELATED"/>
    <property type="match status" value="1"/>
</dbReference>
<organism evidence="5 6">
    <name type="scientific">Gordonia amarae NBRC 15530</name>
    <dbReference type="NCBI Taxonomy" id="1075090"/>
    <lineage>
        <taxon>Bacteria</taxon>
        <taxon>Bacillati</taxon>
        <taxon>Actinomycetota</taxon>
        <taxon>Actinomycetes</taxon>
        <taxon>Mycobacteriales</taxon>
        <taxon>Gordoniaceae</taxon>
        <taxon>Gordonia</taxon>
    </lineage>
</organism>
<dbReference type="Pfam" id="PF00743">
    <property type="entry name" value="FMO-like"/>
    <property type="match status" value="1"/>
</dbReference>
<evidence type="ECO:0000256" key="1">
    <source>
        <dbReference type="ARBA" id="ARBA00010139"/>
    </source>
</evidence>
<dbReference type="SUPFAM" id="SSF51905">
    <property type="entry name" value="FAD/NAD(P)-binding domain"/>
    <property type="match status" value="2"/>
</dbReference>
<keyword evidence="4" id="KW-0560">Oxidoreductase</keyword>
<dbReference type="GO" id="GO:0050660">
    <property type="term" value="F:flavin adenine dinucleotide binding"/>
    <property type="evidence" value="ECO:0007669"/>
    <property type="project" value="InterPro"/>
</dbReference>
<keyword evidence="3" id="KW-0274">FAD</keyword>
<name>G7GRC8_9ACTN</name>
<evidence type="ECO:0000256" key="4">
    <source>
        <dbReference type="ARBA" id="ARBA00023002"/>
    </source>
</evidence>
<dbReference type="eggNOG" id="COG2072">
    <property type="taxonomic scope" value="Bacteria"/>
</dbReference>
<gene>
    <name evidence="5" type="ORF">GOAMR_48_00640</name>
</gene>
<comment type="caution">
    <text evidence="5">The sequence shown here is derived from an EMBL/GenBank/DDBJ whole genome shotgun (WGS) entry which is preliminary data.</text>
</comment>
<reference evidence="5 6" key="1">
    <citation type="submission" date="2011-11" db="EMBL/GenBank/DDBJ databases">
        <title>Whole genome shotgun sequence of Gordonia amarae NBRC 15530.</title>
        <authorList>
            <person name="Takarada H."/>
            <person name="Hosoyama A."/>
            <person name="Tsuchikane K."/>
            <person name="Katsumata H."/>
            <person name="Yamazaki S."/>
            <person name="Fujita N."/>
        </authorList>
    </citation>
    <scope>NUCLEOTIDE SEQUENCE [LARGE SCALE GENOMIC DNA]</scope>
    <source>
        <strain evidence="5 6">NBRC 15530</strain>
    </source>
</reference>
<dbReference type="InterPro" id="IPR036188">
    <property type="entry name" value="FAD/NAD-bd_sf"/>
</dbReference>
<dbReference type="GO" id="GO:0004499">
    <property type="term" value="F:N,N-dimethylaniline monooxygenase activity"/>
    <property type="evidence" value="ECO:0007669"/>
    <property type="project" value="InterPro"/>
</dbReference>
<proteinExistence type="inferred from homology"/>
<dbReference type="InterPro" id="IPR020946">
    <property type="entry name" value="Flavin_mOase-like"/>
</dbReference>
<keyword evidence="5" id="KW-0503">Monooxygenase</keyword>
<sequence length="501" mass="54884">MSSMTTNDVQVAVIGAGFSGLGAAIKLKQNGFDDFVLLDRGQNFGGTWRDNTYPGAACDVPSQLYSYSFALNPNWTRSYGHQPEIHQYINDVADKYGIGAKTRWGSEVTHAEWNEDQARWIIDVTRDGTSEQYRAQILVGGVGPLCEPNLPDIDGIDSFGGKIVHSARWDNDYDFTGKRVAVIGTGASAIQLVPEVAKVAAHVDVYQRTAPWIVPRTERAYRPAENWAFKHVPGVQKVMRAAVYGLNEVTALGLTYAPNALKPVELACRTNISKAITDPELKDKVTPKFAVGCKRILRSNNWYPTLARPNVDLITDGISKITGSSVVSNDGTEREVDVIVVATGFHVTDSPVFEAIVGADGRSLAQVWAGTGMQGYKGTFIHGFPNLALMVGPSTGLGHTSMVYMIESQLNYLVDYLKQVREKGLTRVDVKASAQDEYNKGIQHALRNSVWENGGCASWYKDANGNITTLWPGFTFNFRRITRKFDIAAYDVERATAAASA</sequence>
<dbReference type="Proteomes" id="UP000006023">
    <property type="component" value="Unassembled WGS sequence"/>
</dbReference>
<keyword evidence="2" id="KW-0285">Flavoprotein</keyword>
<evidence type="ECO:0000256" key="2">
    <source>
        <dbReference type="ARBA" id="ARBA00022630"/>
    </source>
</evidence>